<name>U5D5T2_AMBTC</name>
<accession>U5D5T2</accession>
<feature type="region of interest" description="Disordered" evidence="1">
    <location>
        <begin position="103"/>
        <end position="122"/>
    </location>
</feature>
<evidence type="ECO:0000256" key="1">
    <source>
        <dbReference type="SAM" id="MobiDB-lite"/>
    </source>
</evidence>
<dbReference type="EMBL" id="KI392502">
    <property type="protein sequence ID" value="ERN15708.1"/>
    <property type="molecule type" value="Genomic_DNA"/>
</dbReference>
<evidence type="ECO:0000313" key="3">
    <source>
        <dbReference type="Proteomes" id="UP000017836"/>
    </source>
</evidence>
<feature type="region of interest" description="Disordered" evidence="1">
    <location>
        <begin position="58"/>
        <end position="98"/>
    </location>
</feature>
<feature type="compositionally biased region" description="Polar residues" evidence="1">
    <location>
        <begin position="68"/>
        <end position="81"/>
    </location>
</feature>
<gene>
    <name evidence="2" type="ORF">AMTR_s00048p00230240</name>
</gene>
<evidence type="ECO:0000313" key="2">
    <source>
        <dbReference type="EMBL" id="ERN15708.1"/>
    </source>
</evidence>
<proteinExistence type="predicted"/>
<feature type="compositionally biased region" description="Polar residues" evidence="1">
    <location>
        <begin position="13"/>
        <end position="28"/>
    </location>
</feature>
<feature type="region of interest" description="Disordered" evidence="1">
    <location>
        <begin position="1"/>
        <end position="32"/>
    </location>
</feature>
<dbReference type="Proteomes" id="UP000017836">
    <property type="component" value="Unassembled WGS sequence"/>
</dbReference>
<reference evidence="3" key="1">
    <citation type="journal article" date="2013" name="Science">
        <title>The Amborella genome and the evolution of flowering plants.</title>
        <authorList>
            <consortium name="Amborella Genome Project"/>
        </authorList>
    </citation>
    <scope>NUCLEOTIDE SEQUENCE [LARGE SCALE GENOMIC DNA]</scope>
</reference>
<sequence>MTNPKLGLPTWHPLQQASSNPGPTSQHSWAEYPLGQRLTGTLGPSIVDVASCMAAESPADMASGRPLYQTSREGGNPSAEQATVGPTYPQPHADSSVDMAVQKPATRLQSPSAWCPIQAIPG</sequence>
<dbReference type="HOGENOM" id="CLU_2029804_0_0_1"/>
<dbReference type="Gramene" id="ERN15708">
    <property type="protein sequence ID" value="ERN15708"/>
    <property type="gene ID" value="AMTR_s00048p00230240"/>
</dbReference>
<organism evidence="2 3">
    <name type="scientific">Amborella trichopoda</name>
    <dbReference type="NCBI Taxonomy" id="13333"/>
    <lineage>
        <taxon>Eukaryota</taxon>
        <taxon>Viridiplantae</taxon>
        <taxon>Streptophyta</taxon>
        <taxon>Embryophyta</taxon>
        <taxon>Tracheophyta</taxon>
        <taxon>Spermatophyta</taxon>
        <taxon>Magnoliopsida</taxon>
        <taxon>Amborellales</taxon>
        <taxon>Amborellaceae</taxon>
        <taxon>Amborella</taxon>
    </lineage>
</organism>
<protein>
    <submittedName>
        <fullName evidence="2">Uncharacterized protein</fullName>
    </submittedName>
</protein>
<dbReference type="AlphaFoldDB" id="U5D5T2"/>
<keyword evidence="3" id="KW-1185">Reference proteome</keyword>